<evidence type="ECO:0000313" key="1">
    <source>
        <dbReference type="EMBL" id="MBE5054913.1"/>
    </source>
</evidence>
<dbReference type="Proteomes" id="UP000806211">
    <property type="component" value="Unassembled WGS sequence"/>
</dbReference>
<gene>
    <name evidence="1" type="ORF">INF37_02690</name>
</gene>
<dbReference type="RefSeq" id="WP_193536265.1">
    <property type="nucleotide sequence ID" value="NZ_AP031438.1"/>
</dbReference>
<dbReference type="InterPro" id="IPR016195">
    <property type="entry name" value="Pol/histidinol_Pase-like"/>
</dbReference>
<organism evidence="1 2">
    <name type="scientific">Pseudoflavonifractor gallinarum</name>
    <dbReference type="NCBI Taxonomy" id="2779352"/>
    <lineage>
        <taxon>Bacteria</taxon>
        <taxon>Bacillati</taxon>
        <taxon>Bacillota</taxon>
        <taxon>Clostridia</taxon>
        <taxon>Eubacteriales</taxon>
        <taxon>Oscillospiraceae</taxon>
        <taxon>Pseudoflavonifractor</taxon>
    </lineage>
</organism>
<sequence>MRLDFHTHGKLAKKLPFSTAYTDWLFDEAHRAGLDALCLTEHFNTLQFDDLYGYLSSVSRRTEDVLELPNGLRIFPGMETDVAEGGHILSIGPLEAILELNHRLESHKEKGNFLPFAQLMDLFGEYPVLVGCGHPYRTPGHVPELPQEQLERLQFLDLNGKDLALDRSRTEELTYALGRQLHIPVVSGSDTHQAVQYGCVTTVFQREVCSVSALKAEMDAGRYEIQLSDTAAAQVRTACLLKRSLKEIHALGGDYVSILTKEAIA</sequence>
<dbReference type="Gene3D" id="3.20.20.140">
    <property type="entry name" value="Metal-dependent hydrolases"/>
    <property type="match status" value="1"/>
</dbReference>
<reference evidence="1 2" key="1">
    <citation type="submission" date="2020-10" db="EMBL/GenBank/DDBJ databases">
        <title>ChiBAC.</title>
        <authorList>
            <person name="Zenner C."/>
            <person name="Hitch T.C.A."/>
            <person name="Clavel T."/>
        </authorList>
    </citation>
    <scope>NUCLEOTIDE SEQUENCE [LARGE SCALE GENOMIC DNA]</scope>
    <source>
        <strain evidence="1 2">DSM 107456</strain>
    </source>
</reference>
<protein>
    <recommendedName>
        <fullName evidence="3">PHP domain-containing protein</fullName>
    </recommendedName>
</protein>
<comment type="caution">
    <text evidence="1">The sequence shown here is derived from an EMBL/GenBank/DDBJ whole genome shotgun (WGS) entry which is preliminary data.</text>
</comment>
<dbReference type="EMBL" id="JADCKF010000002">
    <property type="protein sequence ID" value="MBE5054913.1"/>
    <property type="molecule type" value="Genomic_DNA"/>
</dbReference>
<evidence type="ECO:0008006" key="3">
    <source>
        <dbReference type="Google" id="ProtNLM"/>
    </source>
</evidence>
<keyword evidence="2" id="KW-1185">Reference proteome</keyword>
<accession>A0ABR9R8M7</accession>
<proteinExistence type="predicted"/>
<name>A0ABR9R8M7_9FIRM</name>
<dbReference type="SUPFAM" id="SSF89550">
    <property type="entry name" value="PHP domain-like"/>
    <property type="match status" value="1"/>
</dbReference>
<evidence type="ECO:0000313" key="2">
    <source>
        <dbReference type="Proteomes" id="UP000806211"/>
    </source>
</evidence>